<dbReference type="Gene3D" id="1.10.287.110">
    <property type="entry name" value="DnaJ domain"/>
    <property type="match status" value="1"/>
</dbReference>
<sequence length="91" mass="10076">MGKLLALLVLAGFAFAWWSGNRQRRALTMPLGEARSLLGLRSGADADEIRAAHRRIIARVHPDAGGTPELARRTNLARDVLLRELNANRQH</sequence>
<dbReference type="CDD" id="cd06257">
    <property type="entry name" value="DnaJ"/>
    <property type="match status" value="1"/>
</dbReference>
<evidence type="ECO:0000256" key="2">
    <source>
        <dbReference type="ARBA" id="ARBA00022692"/>
    </source>
</evidence>
<evidence type="ECO:0000313" key="8">
    <source>
        <dbReference type="Proteomes" id="UP001597115"/>
    </source>
</evidence>
<evidence type="ECO:0000256" key="5">
    <source>
        <dbReference type="ARBA" id="ARBA00038105"/>
    </source>
</evidence>
<dbReference type="SUPFAM" id="SSF46565">
    <property type="entry name" value="Chaperone J-domain"/>
    <property type="match status" value="1"/>
</dbReference>
<dbReference type="PANTHER" id="PTHR12763">
    <property type="match status" value="1"/>
</dbReference>
<keyword evidence="2" id="KW-0812">Transmembrane</keyword>
<keyword evidence="8" id="KW-1185">Reference proteome</keyword>
<dbReference type="PROSITE" id="PS50076">
    <property type="entry name" value="DNAJ_2"/>
    <property type="match status" value="1"/>
</dbReference>
<gene>
    <name evidence="7" type="ORF">ACFSCW_16400</name>
</gene>
<evidence type="ECO:0000313" key="7">
    <source>
        <dbReference type="EMBL" id="MFD1613382.1"/>
    </source>
</evidence>
<accession>A0ABW4I816</accession>
<dbReference type="EMBL" id="JBHUDY010000003">
    <property type="protein sequence ID" value="MFD1613382.1"/>
    <property type="molecule type" value="Genomic_DNA"/>
</dbReference>
<evidence type="ECO:0000256" key="4">
    <source>
        <dbReference type="ARBA" id="ARBA00023136"/>
    </source>
</evidence>
<evidence type="ECO:0000256" key="3">
    <source>
        <dbReference type="ARBA" id="ARBA00022989"/>
    </source>
</evidence>
<keyword evidence="3" id="KW-1133">Transmembrane helix</keyword>
<dbReference type="RefSeq" id="WP_380891432.1">
    <property type="nucleotide sequence ID" value="NZ_JBHUDY010000003.1"/>
</dbReference>
<name>A0ABW4I816_9SPHN</name>
<evidence type="ECO:0000256" key="1">
    <source>
        <dbReference type="ARBA" id="ARBA00004167"/>
    </source>
</evidence>
<dbReference type="InterPro" id="IPR036869">
    <property type="entry name" value="J_dom_sf"/>
</dbReference>
<dbReference type="Proteomes" id="UP001597115">
    <property type="component" value="Unassembled WGS sequence"/>
</dbReference>
<proteinExistence type="inferred from homology"/>
<dbReference type="InterPro" id="IPR001623">
    <property type="entry name" value="DnaJ_domain"/>
</dbReference>
<feature type="domain" description="J" evidence="6">
    <location>
        <begin position="33"/>
        <end position="91"/>
    </location>
</feature>
<organism evidence="7 8">
    <name type="scientific">Sphingomonas tabacisoli</name>
    <dbReference type="NCBI Taxonomy" id="2249466"/>
    <lineage>
        <taxon>Bacteria</taxon>
        <taxon>Pseudomonadati</taxon>
        <taxon>Pseudomonadota</taxon>
        <taxon>Alphaproteobacteria</taxon>
        <taxon>Sphingomonadales</taxon>
        <taxon>Sphingomonadaceae</taxon>
        <taxon>Sphingomonas</taxon>
    </lineage>
</organism>
<dbReference type="PANTHER" id="PTHR12763:SF28">
    <property type="entry name" value="GEO10507P1-RELATED"/>
    <property type="match status" value="1"/>
</dbReference>
<comment type="subcellular location">
    <subcellularLocation>
        <location evidence="1">Membrane</location>
        <topology evidence="1">Single-pass membrane protein</topology>
    </subcellularLocation>
</comment>
<protein>
    <submittedName>
        <fullName evidence="7">J domain-containing protein</fullName>
    </submittedName>
</protein>
<dbReference type="SMART" id="SM00271">
    <property type="entry name" value="DnaJ"/>
    <property type="match status" value="1"/>
</dbReference>
<comment type="similarity">
    <text evidence="5">Belongs to the TIM14 family.</text>
</comment>
<reference evidence="8" key="1">
    <citation type="journal article" date="2019" name="Int. J. Syst. Evol. Microbiol.">
        <title>The Global Catalogue of Microorganisms (GCM) 10K type strain sequencing project: providing services to taxonomists for standard genome sequencing and annotation.</title>
        <authorList>
            <consortium name="The Broad Institute Genomics Platform"/>
            <consortium name="The Broad Institute Genome Sequencing Center for Infectious Disease"/>
            <person name="Wu L."/>
            <person name="Ma J."/>
        </authorList>
    </citation>
    <scope>NUCLEOTIDE SEQUENCE [LARGE SCALE GENOMIC DNA]</scope>
    <source>
        <strain evidence="8">CGMCC 1.16275</strain>
    </source>
</reference>
<evidence type="ECO:0000259" key="6">
    <source>
        <dbReference type="PROSITE" id="PS50076"/>
    </source>
</evidence>
<comment type="caution">
    <text evidence="7">The sequence shown here is derived from an EMBL/GenBank/DDBJ whole genome shotgun (WGS) entry which is preliminary data.</text>
</comment>
<keyword evidence="4" id="KW-0472">Membrane</keyword>